<accession>A0A078JL09</accession>
<dbReference type="PaxDb" id="3708-A0A078JL09"/>
<dbReference type="AlphaFoldDB" id="A0A078JL09"/>
<dbReference type="EMBL" id="LK035055">
    <property type="protein sequence ID" value="CDY66047.1"/>
    <property type="molecule type" value="Genomic_DNA"/>
</dbReference>
<protein>
    <submittedName>
        <fullName evidence="1">BnaCnng49450D protein</fullName>
    </submittedName>
</protein>
<evidence type="ECO:0000313" key="2">
    <source>
        <dbReference type="Proteomes" id="UP000028999"/>
    </source>
</evidence>
<name>A0A078JL09_BRANA</name>
<dbReference type="Proteomes" id="UP000028999">
    <property type="component" value="Unassembled WGS sequence"/>
</dbReference>
<reference evidence="1 2" key="1">
    <citation type="journal article" date="2014" name="Science">
        <title>Plant genetics. Early allopolyploid evolution in the post-Neolithic Brassica napus oilseed genome.</title>
        <authorList>
            <person name="Chalhoub B."/>
            <person name="Denoeud F."/>
            <person name="Liu S."/>
            <person name="Parkin I.A."/>
            <person name="Tang H."/>
            <person name="Wang X."/>
            <person name="Chiquet J."/>
            <person name="Belcram H."/>
            <person name="Tong C."/>
            <person name="Samans B."/>
            <person name="Correa M."/>
            <person name="Da Silva C."/>
            <person name="Just J."/>
            <person name="Falentin C."/>
            <person name="Koh C.S."/>
            <person name="Le Clainche I."/>
            <person name="Bernard M."/>
            <person name="Bento P."/>
            <person name="Noel B."/>
            <person name="Labadie K."/>
            <person name="Alberti A."/>
            <person name="Charles M."/>
            <person name="Arnaud D."/>
            <person name="Guo H."/>
            <person name="Daviaud C."/>
            <person name="Alamery S."/>
            <person name="Jabbari K."/>
            <person name="Zhao M."/>
            <person name="Edger P.P."/>
            <person name="Chelaifa H."/>
            <person name="Tack D."/>
            <person name="Lassalle G."/>
            <person name="Mestiri I."/>
            <person name="Schnel N."/>
            <person name="Le Paslier M.C."/>
            <person name="Fan G."/>
            <person name="Renault V."/>
            <person name="Bayer P.E."/>
            <person name="Golicz A.A."/>
            <person name="Manoli S."/>
            <person name="Lee T.H."/>
            <person name="Thi V.H."/>
            <person name="Chalabi S."/>
            <person name="Hu Q."/>
            <person name="Fan C."/>
            <person name="Tollenaere R."/>
            <person name="Lu Y."/>
            <person name="Battail C."/>
            <person name="Shen J."/>
            <person name="Sidebottom C.H."/>
            <person name="Wang X."/>
            <person name="Canaguier A."/>
            <person name="Chauveau A."/>
            <person name="Berard A."/>
            <person name="Deniot G."/>
            <person name="Guan M."/>
            <person name="Liu Z."/>
            <person name="Sun F."/>
            <person name="Lim Y.P."/>
            <person name="Lyons E."/>
            <person name="Town C.D."/>
            <person name="Bancroft I."/>
            <person name="Wang X."/>
            <person name="Meng J."/>
            <person name="Ma J."/>
            <person name="Pires J.C."/>
            <person name="King G.J."/>
            <person name="Brunel D."/>
            <person name="Delourme R."/>
            <person name="Renard M."/>
            <person name="Aury J.M."/>
            <person name="Adams K.L."/>
            <person name="Batley J."/>
            <person name="Snowdon R.J."/>
            <person name="Tost J."/>
            <person name="Edwards D."/>
            <person name="Zhou Y."/>
            <person name="Hua W."/>
            <person name="Sharpe A.G."/>
            <person name="Paterson A.H."/>
            <person name="Guan C."/>
            <person name="Wincker P."/>
        </authorList>
    </citation>
    <scope>NUCLEOTIDE SEQUENCE [LARGE SCALE GENOMIC DNA]</scope>
    <source>
        <strain evidence="2">cv. Darmor-bzh</strain>
    </source>
</reference>
<keyword evidence="2" id="KW-1185">Reference proteome</keyword>
<proteinExistence type="predicted"/>
<sequence>MGCSSTLEVKLLSFWKIDMLFIDSKIFCF</sequence>
<gene>
    <name evidence="1" type="primary">BnaCnng49450D</name>
    <name evidence="1" type="ORF">GSBRNA2T00051224001</name>
</gene>
<organism evidence="1 2">
    <name type="scientific">Brassica napus</name>
    <name type="common">Rape</name>
    <dbReference type="NCBI Taxonomy" id="3708"/>
    <lineage>
        <taxon>Eukaryota</taxon>
        <taxon>Viridiplantae</taxon>
        <taxon>Streptophyta</taxon>
        <taxon>Embryophyta</taxon>
        <taxon>Tracheophyta</taxon>
        <taxon>Spermatophyta</taxon>
        <taxon>Magnoliopsida</taxon>
        <taxon>eudicotyledons</taxon>
        <taxon>Gunneridae</taxon>
        <taxon>Pentapetalae</taxon>
        <taxon>rosids</taxon>
        <taxon>malvids</taxon>
        <taxon>Brassicales</taxon>
        <taxon>Brassicaceae</taxon>
        <taxon>Brassiceae</taxon>
        <taxon>Brassica</taxon>
    </lineage>
</organism>
<evidence type="ECO:0000313" key="1">
    <source>
        <dbReference type="EMBL" id="CDY66047.1"/>
    </source>
</evidence>
<dbReference type="Gramene" id="CDY66047">
    <property type="protein sequence ID" value="CDY66047"/>
    <property type="gene ID" value="GSBRNA2T00051224001"/>
</dbReference>